<dbReference type="KEGG" id="mur:EQY75_00940"/>
<evidence type="ECO:0000256" key="4">
    <source>
        <dbReference type="ARBA" id="ARBA00022723"/>
    </source>
</evidence>
<dbReference type="GO" id="GO:0005737">
    <property type="term" value="C:cytoplasm"/>
    <property type="evidence" value="ECO:0007669"/>
    <property type="project" value="UniProtKB-UniRule"/>
</dbReference>
<dbReference type="RefSeq" id="WP_129602038.1">
    <property type="nucleotide sequence ID" value="NZ_CP035544.1"/>
</dbReference>
<evidence type="ECO:0000313" key="12">
    <source>
        <dbReference type="Proteomes" id="UP000290889"/>
    </source>
</evidence>
<dbReference type="EMBL" id="CP035544">
    <property type="protein sequence ID" value="QBA63240.1"/>
    <property type="molecule type" value="Genomic_DNA"/>
</dbReference>
<dbReference type="InterPro" id="IPR011059">
    <property type="entry name" value="Metal-dep_hydrolase_composite"/>
</dbReference>
<dbReference type="SUPFAM" id="SSF51556">
    <property type="entry name" value="Metallo-dependent hydrolases"/>
    <property type="match status" value="1"/>
</dbReference>
<dbReference type="NCBIfam" id="TIGR01224">
    <property type="entry name" value="hutI"/>
    <property type="match status" value="1"/>
</dbReference>
<dbReference type="Gene3D" id="3.20.20.140">
    <property type="entry name" value="Metal-dependent hydrolases"/>
    <property type="match status" value="1"/>
</dbReference>
<dbReference type="SUPFAM" id="SSF51338">
    <property type="entry name" value="Composite domain of metallo-dependent hydrolases"/>
    <property type="match status" value="2"/>
</dbReference>
<dbReference type="GO" id="GO:0019556">
    <property type="term" value="P:L-histidine catabolic process to glutamate and formamide"/>
    <property type="evidence" value="ECO:0007669"/>
    <property type="project" value="UniProtKB-UniRule"/>
</dbReference>
<keyword evidence="7" id="KW-0862">Zinc</keyword>
<sequence>MAHYTYLGPVSELLPMAELPLKGALKDSSLQVLKQQGILTEDGVILAVDDHDKLLQKAEELGADITILRGELTALPGFIDCHTHICFSGSRAGDYALRNAGSSYLEIAEKGGGIWDTVTKTRQASEKVLRLGVVKRTSEHLNQGVTTLEVKSGYGLNLKDELKMLRAIDKARSSVPIDLVSTCLAAHIFPKDFEGTKADYLNFLSRELLPAIKKEDLANRVDAFIEEGAFSRSEILPYLKKAIDLGFDITLHADQFSTGGSSVAIECNAVSADHLEASTEKEIEALAKSDVIAVALPGASLGLGCAYAPVRALLDTGASVAIASDYNPGSAPMGQLLTQAAILGTFQKLTTAEVFAGLTYRAAAALGLKDRGRLVAGMLADIVLFPTPDHREILYRQGSLKPCYTIKSGSIVYNNTEQ</sequence>
<evidence type="ECO:0000256" key="8">
    <source>
        <dbReference type="ARBA" id="ARBA00023004"/>
    </source>
</evidence>
<name>A0A411E6W9_9FLAO</name>
<comment type="pathway">
    <text evidence="1">Amino-acid degradation.</text>
</comment>
<evidence type="ECO:0000256" key="3">
    <source>
        <dbReference type="ARBA" id="ARBA00022490"/>
    </source>
</evidence>
<keyword evidence="3" id="KW-0963">Cytoplasm</keyword>
<dbReference type="PANTHER" id="PTHR42752:SF1">
    <property type="entry name" value="IMIDAZOLONEPROPIONASE-RELATED"/>
    <property type="match status" value="1"/>
</dbReference>
<evidence type="ECO:0000313" key="11">
    <source>
        <dbReference type="EMBL" id="QBA63240.1"/>
    </source>
</evidence>
<evidence type="ECO:0000256" key="1">
    <source>
        <dbReference type="ARBA" id="ARBA00005023"/>
    </source>
</evidence>
<dbReference type="Pfam" id="PF07969">
    <property type="entry name" value="Amidohydro_3"/>
    <property type="match status" value="1"/>
</dbReference>
<keyword evidence="8" id="KW-0408">Iron</keyword>
<dbReference type="InterPro" id="IPR013108">
    <property type="entry name" value="Amidohydro_3"/>
</dbReference>
<dbReference type="PANTHER" id="PTHR42752">
    <property type="entry name" value="IMIDAZOLONEPROPIONASE"/>
    <property type="match status" value="1"/>
</dbReference>
<keyword evidence="4" id="KW-0479">Metal-binding</keyword>
<keyword evidence="12" id="KW-1185">Reference proteome</keyword>
<keyword evidence="5 11" id="KW-0378">Hydrolase</keyword>
<dbReference type="Proteomes" id="UP000290889">
    <property type="component" value="Chromosome"/>
</dbReference>
<organism evidence="11 12">
    <name type="scientific">Muriicola soli</name>
    <dbReference type="NCBI Taxonomy" id="2507538"/>
    <lineage>
        <taxon>Bacteria</taxon>
        <taxon>Pseudomonadati</taxon>
        <taxon>Bacteroidota</taxon>
        <taxon>Flavobacteriia</taxon>
        <taxon>Flavobacteriales</taxon>
        <taxon>Flavobacteriaceae</taxon>
        <taxon>Muriicola</taxon>
    </lineage>
</organism>
<protein>
    <recommendedName>
        <fullName evidence="2 9">Imidazolonepropionase</fullName>
        <ecNumber evidence="2 9">3.5.2.7</ecNumber>
    </recommendedName>
</protein>
<dbReference type="EC" id="3.5.2.7" evidence="2 9"/>
<dbReference type="OrthoDB" id="9776455at2"/>
<dbReference type="GO" id="GO:0046872">
    <property type="term" value="F:metal ion binding"/>
    <property type="evidence" value="ECO:0007669"/>
    <property type="project" value="UniProtKB-KW"/>
</dbReference>
<reference evidence="11 12" key="1">
    <citation type="submission" date="2019-01" db="EMBL/GenBank/DDBJ databases">
        <title>Muriicola soli sp. nov., isolated from soil.</title>
        <authorList>
            <person name="Kang H.J."/>
            <person name="Kim S.B."/>
        </authorList>
    </citation>
    <scope>NUCLEOTIDE SEQUENCE [LARGE SCALE GENOMIC DNA]</scope>
    <source>
        <strain evidence="11 12">MMS17-SY002</strain>
    </source>
</reference>
<evidence type="ECO:0000259" key="10">
    <source>
        <dbReference type="Pfam" id="PF07969"/>
    </source>
</evidence>
<dbReference type="InterPro" id="IPR005920">
    <property type="entry name" value="HutI"/>
</dbReference>
<accession>A0A411E6W9</accession>
<evidence type="ECO:0000256" key="6">
    <source>
        <dbReference type="ARBA" id="ARBA00022808"/>
    </source>
</evidence>
<evidence type="ECO:0000256" key="7">
    <source>
        <dbReference type="ARBA" id="ARBA00022833"/>
    </source>
</evidence>
<feature type="domain" description="Amidohydrolase 3" evidence="10">
    <location>
        <begin position="138"/>
        <end position="413"/>
    </location>
</feature>
<gene>
    <name evidence="11" type="primary">hutI</name>
    <name evidence="11" type="ORF">EQY75_00940</name>
</gene>
<dbReference type="Gene3D" id="2.30.40.10">
    <property type="entry name" value="Urease, subunit C, domain 1"/>
    <property type="match status" value="1"/>
</dbReference>
<proteinExistence type="predicted"/>
<dbReference type="InterPro" id="IPR032466">
    <property type="entry name" value="Metal_Hydrolase"/>
</dbReference>
<evidence type="ECO:0000256" key="2">
    <source>
        <dbReference type="ARBA" id="ARBA00012864"/>
    </source>
</evidence>
<keyword evidence="6" id="KW-0369">Histidine metabolism</keyword>
<evidence type="ECO:0000256" key="9">
    <source>
        <dbReference type="NCBIfam" id="TIGR01224"/>
    </source>
</evidence>
<dbReference type="AlphaFoldDB" id="A0A411E6W9"/>
<evidence type="ECO:0000256" key="5">
    <source>
        <dbReference type="ARBA" id="ARBA00022801"/>
    </source>
</evidence>
<dbReference type="GO" id="GO:0050480">
    <property type="term" value="F:imidazolonepropionase activity"/>
    <property type="evidence" value="ECO:0007669"/>
    <property type="project" value="UniProtKB-UniRule"/>
</dbReference>